<gene>
    <name evidence="7" type="ORF">HFQ381_LOCUS24922</name>
    <name evidence="6" type="ORF">UJA718_LOCUS20496</name>
</gene>
<proteinExistence type="inferred from homology"/>
<feature type="domain" description="Nicotinate phosphoribosyltransferase N-terminal" evidence="5">
    <location>
        <begin position="76"/>
        <end position="179"/>
    </location>
</feature>
<dbReference type="SUPFAM" id="SSF54675">
    <property type="entry name" value="Nicotinate/Quinolinate PRTase N-terminal domain-like"/>
    <property type="match status" value="1"/>
</dbReference>
<dbReference type="GO" id="GO:0005829">
    <property type="term" value="C:cytosol"/>
    <property type="evidence" value="ECO:0007669"/>
    <property type="project" value="TreeGrafter"/>
</dbReference>
<dbReference type="EMBL" id="CAJOBO010002704">
    <property type="protein sequence ID" value="CAF4464352.1"/>
    <property type="molecule type" value="Genomic_DNA"/>
</dbReference>
<dbReference type="InterPro" id="IPR040727">
    <property type="entry name" value="NAPRTase_N"/>
</dbReference>
<evidence type="ECO:0000313" key="6">
    <source>
        <dbReference type="EMBL" id="CAF4420013.1"/>
    </source>
</evidence>
<evidence type="ECO:0000256" key="3">
    <source>
        <dbReference type="ARBA" id="ARBA00022642"/>
    </source>
</evidence>
<dbReference type="Proteomes" id="UP000663873">
    <property type="component" value="Unassembled WGS sequence"/>
</dbReference>
<keyword evidence="3" id="KW-0662">Pyridine nucleotide biosynthesis</keyword>
<evidence type="ECO:0000256" key="2">
    <source>
        <dbReference type="ARBA" id="ARBA00010897"/>
    </source>
</evidence>
<dbReference type="InterPro" id="IPR007229">
    <property type="entry name" value="Nic_PRibTrfase-Fam"/>
</dbReference>
<dbReference type="UniPathway" id="UPA00253"/>
<protein>
    <recommendedName>
        <fullName evidence="5">Nicotinate phosphoribosyltransferase N-terminal domain-containing protein</fullName>
    </recommendedName>
</protein>
<dbReference type="Gene3D" id="3.20.140.10">
    <property type="entry name" value="nicotinate phosphoribosyltransferase"/>
    <property type="match status" value="1"/>
</dbReference>
<evidence type="ECO:0000256" key="4">
    <source>
        <dbReference type="ARBA" id="ARBA00048668"/>
    </source>
</evidence>
<dbReference type="GO" id="GO:0034355">
    <property type="term" value="P:NAD+ biosynthetic process via the salvage pathway"/>
    <property type="evidence" value="ECO:0007669"/>
    <property type="project" value="TreeGrafter"/>
</dbReference>
<evidence type="ECO:0000313" key="9">
    <source>
        <dbReference type="Proteomes" id="UP000663873"/>
    </source>
</evidence>
<reference evidence="7" key="1">
    <citation type="submission" date="2021-02" db="EMBL/GenBank/DDBJ databases">
        <authorList>
            <person name="Nowell W R."/>
        </authorList>
    </citation>
    <scope>NUCLEOTIDE SEQUENCE</scope>
</reference>
<dbReference type="Proteomes" id="UP000663851">
    <property type="component" value="Unassembled WGS sequence"/>
</dbReference>
<dbReference type="EMBL" id="CAJOBP010003823">
    <property type="protein sequence ID" value="CAF4420013.1"/>
    <property type="molecule type" value="Genomic_DNA"/>
</dbReference>
<name>A0A820SUW8_9BILA</name>
<evidence type="ECO:0000256" key="1">
    <source>
        <dbReference type="ARBA" id="ARBA00004790"/>
    </source>
</evidence>
<dbReference type="PANTHER" id="PTHR11098">
    <property type="entry name" value="NICOTINATE PHOSPHORIBOSYLTRANSFERASE"/>
    <property type="match status" value="1"/>
</dbReference>
<dbReference type="Pfam" id="PF17767">
    <property type="entry name" value="NAPRTase_N"/>
    <property type="match status" value="1"/>
</dbReference>
<evidence type="ECO:0000313" key="8">
    <source>
        <dbReference type="Proteomes" id="UP000663851"/>
    </source>
</evidence>
<dbReference type="AlphaFoldDB" id="A0A820SUW8"/>
<comment type="similarity">
    <text evidence="2">Belongs to the NAPRTase family.</text>
</comment>
<comment type="caution">
    <text evidence="7">The sequence shown here is derived from an EMBL/GenBank/DDBJ whole genome shotgun (WGS) entry which is preliminary data.</text>
</comment>
<evidence type="ECO:0000259" key="5">
    <source>
        <dbReference type="Pfam" id="PF17767"/>
    </source>
</evidence>
<keyword evidence="9" id="KW-1185">Reference proteome</keyword>
<dbReference type="PANTHER" id="PTHR11098:SF1">
    <property type="entry name" value="NICOTINATE PHOSPHORIBOSYLTRANSFERASE"/>
    <property type="match status" value="1"/>
</dbReference>
<comment type="catalytic activity">
    <reaction evidence="4">
        <text>5-phospho-alpha-D-ribose 1-diphosphate + nicotinate + ATP + H2O = nicotinate beta-D-ribonucleotide + ADP + phosphate + diphosphate</text>
        <dbReference type="Rhea" id="RHEA:36163"/>
        <dbReference type="ChEBI" id="CHEBI:15377"/>
        <dbReference type="ChEBI" id="CHEBI:30616"/>
        <dbReference type="ChEBI" id="CHEBI:32544"/>
        <dbReference type="ChEBI" id="CHEBI:33019"/>
        <dbReference type="ChEBI" id="CHEBI:43474"/>
        <dbReference type="ChEBI" id="CHEBI:57502"/>
        <dbReference type="ChEBI" id="CHEBI:58017"/>
        <dbReference type="ChEBI" id="CHEBI:456216"/>
        <dbReference type="EC" id="6.3.4.21"/>
    </reaction>
</comment>
<organism evidence="7 8">
    <name type="scientific">Rotaria socialis</name>
    <dbReference type="NCBI Taxonomy" id="392032"/>
    <lineage>
        <taxon>Eukaryota</taxon>
        <taxon>Metazoa</taxon>
        <taxon>Spiralia</taxon>
        <taxon>Gnathifera</taxon>
        <taxon>Rotifera</taxon>
        <taxon>Eurotatoria</taxon>
        <taxon>Bdelloidea</taxon>
        <taxon>Philodinida</taxon>
        <taxon>Philodinidae</taxon>
        <taxon>Rotaria</taxon>
    </lineage>
</organism>
<sequence>MLDSARRCKVATVNTSEKNEVLDNPSALPLISTKTPPLVNSTPSSYLNKQESLNSTASEKVSLMNAFEQSNVVQPLLTDLYQISMAYAYWKSNKHQEMATFDLYFRKNPFGGEYTLFAGLDECLKFIRDYKFHVTDIEYLRSVLPTYTEKEYFDYLLDLDMNDVKIYAVPEGEYLFLNFLTSTIREISSV</sequence>
<dbReference type="GO" id="GO:0004516">
    <property type="term" value="F:nicotinate phosphoribosyltransferase activity"/>
    <property type="evidence" value="ECO:0007669"/>
    <property type="project" value="UniProtKB-EC"/>
</dbReference>
<evidence type="ECO:0000313" key="7">
    <source>
        <dbReference type="EMBL" id="CAF4464352.1"/>
    </source>
</evidence>
<accession>A0A820SUW8</accession>
<comment type="pathway">
    <text evidence="1">Cofactor biosynthesis; NAD(+) biosynthesis.</text>
</comment>